<sequence length="206" mass="23195">MLLRTKLIFGTLTAGTIISAATTAFLVSKSPKTSIEELGRTNISISSPFLSTAATLDLNSTKEQNPFKTAKHENEEIVLEKLEISGENKRICTKIVKKNNEEEPIQEEGEQICSYFSWIKDQSGKEGIWLRSNEDKMREFLGNEGLDEINKLSSSNQEDSNNRSIGESSWETSKGEKIYICQKQIDSQQDNRIQVQCLPSTIKNNK</sequence>
<feature type="signal peptide" evidence="1">
    <location>
        <begin position="1"/>
        <end position="20"/>
    </location>
</feature>
<evidence type="ECO:0000313" key="2">
    <source>
        <dbReference type="EMBL" id="AGX88911.1"/>
    </source>
</evidence>
<organism evidence="2 3">
    <name type="scientific">Mycoplasma parvum str. Indiana</name>
    <dbReference type="NCBI Taxonomy" id="1403316"/>
    <lineage>
        <taxon>Bacteria</taxon>
        <taxon>Bacillati</taxon>
        <taxon>Mycoplasmatota</taxon>
        <taxon>Mollicutes</taxon>
        <taxon>Mycoplasmataceae</taxon>
        <taxon>Mycoplasma</taxon>
    </lineage>
</organism>
<evidence type="ECO:0000256" key="1">
    <source>
        <dbReference type="SAM" id="SignalP"/>
    </source>
</evidence>
<dbReference type="EMBL" id="CP006771">
    <property type="protein sequence ID" value="AGX88911.1"/>
    <property type="molecule type" value="Genomic_DNA"/>
</dbReference>
<keyword evidence="1" id="KW-0732">Signal</keyword>
<name>U5NBI8_9MOLU</name>
<dbReference type="RefSeq" id="WP_022769076.1">
    <property type="nucleotide sequence ID" value="NC_022575.1"/>
</dbReference>
<dbReference type="PATRIC" id="fig|1403316.3.peg.120"/>
<dbReference type="Proteomes" id="UP000017119">
    <property type="component" value="Chromosome"/>
</dbReference>
<dbReference type="KEGG" id="mpv:PRV_00725"/>
<keyword evidence="3" id="KW-1185">Reference proteome</keyword>
<gene>
    <name evidence="2" type="ORF">PRV_00725</name>
</gene>
<feature type="chain" id="PRO_5004662866" evidence="1">
    <location>
        <begin position="21"/>
        <end position="206"/>
    </location>
</feature>
<accession>U5NBI8</accession>
<protein>
    <submittedName>
        <fullName evidence="2">Uncharacterized protein</fullName>
    </submittedName>
</protein>
<dbReference type="AlphaFoldDB" id="U5NBI8"/>
<reference evidence="2 3" key="1">
    <citation type="journal article" date="2013" name="Genome Announc.">
        <title>Genome Sequence of Mycoplasma parvum (Formerly Eperythrozoon parvum), a Diminutive Hemoplasma of the Pig.</title>
        <authorList>
            <person name="do Nascimento N.C."/>
            <person name="Dos Santos A.P."/>
            <person name="Chu Y."/>
            <person name="Guimaraes A.M."/>
            <person name="Pagliaro A."/>
            <person name="Messick J.B."/>
        </authorList>
    </citation>
    <scope>NUCLEOTIDE SEQUENCE [LARGE SCALE GENOMIC DNA]</scope>
    <source>
        <strain evidence="2 3">Indiana</strain>
    </source>
</reference>
<evidence type="ECO:0000313" key="3">
    <source>
        <dbReference type="Proteomes" id="UP000017119"/>
    </source>
</evidence>
<proteinExistence type="predicted"/>
<dbReference type="STRING" id="1403316.PRV_00725"/>
<dbReference type="HOGENOM" id="CLU_1330729_0_0_14"/>